<dbReference type="KEGG" id="gso:PH603_11065"/>
<protein>
    <submittedName>
        <fullName evidence="4">Response regulator</fullName>
    </submittedName>
</protein>
<accession>A0AAE9XQJ5</accession>
<dbReference type="Pfam" id="PF00072">
    <property type="entry name" value="Response_reg"/>
    <property type="match status" value="1"/>
</dbReference>
<dbReference type="Gene3D" id="3.40.50.2300">
    <property type="match status" value="1"/>
</dbReference>
<dbReference type="GO" id="GO:0000160">
    <property type="term" value="P:phosphorelay signal transduction system"/>
    <property type="evidence" value="ECO:0007669"/>
    <property type="project" value="InterPro"/>
</dbReference>
<dbReference type="EMBL" id="CP116805">
    <property type="protein sequence ID" value="WCL53080.1"/>
    <property type="molecule type" value="Genomic_DNA"/>
</dbReference>
<keyword evidence="1" id="KW-0597">Phosphoprotein</keyword>
<dbReference type="SMART" id="SM00448">
    <property type="entry name" value="REC"/>
    <property type="match status" value="1"/>
</dbReference>
<dbReference type="SUPFAM" id="SSF52172">
    <property type="entry name" value="CheY-like"/>
    <property type="match status" value="1"/>
</dbReference>
<dbReference type="PROSITE" id="PS50110">
    <property type="entry name" value="RESPONSE_REGULATORY"/>
    <property type="match status" value="1"/>
</dbReference>
<evidence type="ECO:0000259" key="3">
    <source>
        <dbReference type="PROSITE" id="PS50110"/>
    </source>
</evidence>
<dbReference type="Proteomes" id="UP001217500">
    <property type="component" value="Chromosome"/>
</dbReference>
<feature type="domain" description="Response regulatory" evidence="3">
    <location>
        <begin position="10"/>
        <end position="139"/>
    </location>
</feature>
<dbReference type="PANTHER" id="PTHR44591">
    <property type="entry name" value="STRESS RESPONSE REGULATOR PROTEIN 1"/>
    <property type="match status" value="1"/>
</dbReference>
<evidence type="ECO:0000313" key="5">
    <source>
        <dbReference type="Proteomes" id="UP001217500"/>
    </source>
</evidence>
<dbReference type="InterPro" id="IPR011006">
    <property type="entry name" value="CheY-like_superfamily"/>
</dbReference>
<dbReference type="RefSeq" id="WP_289502592.1">
    <property type="nucleotide sequence ID" value="NZ_CP116805.1"/>
</dbReference>
<evidence type="ECO:0000256" key="2">
    <source>
        <dbReference type="PROSITE-ProRule" id="PRU00169"/>
    </source>
</evidence>
<gene>
    <name evidence="4" type="ORF">PH603_11065</name>
</gene>
<reference evidence="4" key="1">
    <citation type="submission" date="2023-01" db="EMBL/GenBank/DDBJ databases">
        <title>The genome sequence of Kordiimonadaceae bacterium 6D33.</title>
        <authorList>
            <person name="Liu Y."/>
        </authorList>
    </citation>
    <scope>NUCLEOTIDE SEQUENCE</scope>
    <source>
        <strain evidence="4">6D33</strain>
    </source>
</reference>
<organism evidence="4 5">
    <name type="scientific">Gimibacter soli</name>
    <dbReference type="NCBI Taxonomy" id="3024400"/>
    <lineage>
        <taxon>Bacteria</taxon>
        <taxon>Pseudomonadati</taxon>
        <taxon>Pseudomonadota</taxon>
        <taxon>Alphaproteobacteria</taxon>
        <taxon>Kordiimonadales</taxon>
        <taxon>Temperatibacteraceae</taxon>
        <taxon>Gimibacter</taxon>
    </lineage>
</organism>
<dbReference type="PANTHER" id="PTHR44591:SF3">
    <property type="entry name" value="RESPONSE REGULATORY DOMAIN-CONTAINING PROTEIN"/>
    <property type="match status" value="1"/>
</dbReference>
<sequence>MSNYDFDRVSVLLVDDSPFIRSLIANSLKVLGVGNVYAVEHGGDAITFLQRVKNEPMKVGCQQIDIIVSNWDMHPIDGMMFLRWVRRHKDSPDRFVPFVMITSYTEPDRVMQAREMGVTEMLAKPFTVKSVGEKLVSIIERPRQFVHTKDYFGPDRRRQAIQMPDGRDRRVLTDKSEGVEIIRG</sequence>
<evidence type="ECO:0000313" key="4">
    <source>
        <dbReference type="EMBL" id="WCL53080.1"/>
    </source>
</evidence>
<evidence type="ECO:0000256" key="1">
    <source>
        <dbReference type="ARBA" id="ARBA00022553"/>
    </source>
</evidence>
<dbReference type="InterPro" id="IPR050595">
    <property type="entry name" value="Bact_response_regulator"/>
</dbReference>
<keyword evidence="5" id="KW-1185">Reference proteome</keyword>
<dbReference type="AlphaFoldDB" id="A0AAE9XQJ5"/>
<dbReference type="InterPro" id="IPR001789">
    <property type="entry name" value="Sig_transdc_resp-reg_receiver"/>
</dbReference>
<comment type="caution">
    <text evidence="2">Lacks conserved residue(s) required for the propagation of feature annotation.</text>
</comment>
<proteinExistence type="predicted"/>
<name>A0AAE9XQJ5_9PROT</name>